<keyword evidence="1" id="KW-0472">Membrane</keyword>
<dbReference type="EMBL" id="WODC01000009">
    <property type="protein sequence ID" value="MUM78538.1"/>
    <property type="molecule type" value="Genomic_DNA"/>
</dbReference>
<protein>
    <recommendedName>
        <fullName evidence="2">Prepilin type IV endopeptidase peptidase domain-containing protein</fullName>
    </recommendedName>
</protein>
<feature type="transmembrane region" description="Helical" evidence="1">
    <location>
        <begin position="65"/>
        <end position="88"/>
    </location>
</feature>
<comment type="caution">
    <text evidence="3">The sequence shown here is derived from an EMBL/GenBank/DDBJ whole genome shotgun (WGS) entry which is preliminary data.</text>
</comment>
<accession>A0A7K1KR22</accession>
<dbReference type="AlphaFoldDB" id="A0A7K1KR22"/>
<keyword evidence="1" id="KW-0812">Transmembrane</keyword>
<gene>
    <name evidence="3" type="ORF">GKC30_12915</name>
</gene>
<dbReference type="GO" id="GO:0004190">
    <property type="term" value="F:aspartic-type endopeptidase activity"/>
    <property type="evidence" value="ECO:0007669"/>
    <property type="project" value="InterPro"/>
</dbReference>
<sequence length="184" mass="18795">MDAMTIFGLPGAVCLALAATLAASCDLLYRRIPNPLTVALLGLWGLFCLWAAVSVGRAGFPPTGLVFGVGCSAAVLIGGYALFCLGALGAGDVKFAAVSCLWLGEEAVAFLLATALAGGLMILQLPMLRRVEMVLASLVMRMPGPVGATSGSIPAILLREDAQGVPYGPAIAAGIFVALMRTWA</sequence>
<dbReference type="Pfam" id="PF01478">
    <property type="entry name" value="Peptidase_A24"/>
    <property type="match status" value="1"/>
</dbReference>
<evidence type="ECO:0000313" key="3">
    <source>
        <dbReference type="EMBL" id="MUM78538.1"/>
    </source>
</evidence>
<proteinExistence type="predicted"/>
<evidence type="ECO:0000256" key="1">
    <source>
        <dbReference type="SAM" id="Phobius"/>
    </source>
</evidence>
<feature type="domain" description="Prepilin type IV endopeptidase peptidase" evidence="2">
    <location>
        <begin position="15"/>
        <end position="122"/>
    </location>
</feature>
<keyword evidence="1" id="KW-1133">Transmembrane helix</keyword>
<dbReference type="RefSeq" id="WP_155935368.1">
    <property type="nucleotide sequence ID" value="NZ_WODC01000009.1"/>
</dbReference>
<evidence type="ECO:0000259" key="2">
    <source>
        <dbReference type="Pfam" id="PF01478"/>
    </source>
</evidence>
<dbReference type="Proteomes" id="UP000461162">
    <property type="component" value="Unassembled WGS sequence"/>
</dbReference>
<name>A0A7K1KR22_9BACT</name>
<dbReference type="GO" id="GO:0016020">
    <property type="term" value="C:membrane"/>
    <property type="evidence" value="ECO:0007669"/>
    <property type="project" value="InterPro"/>
</dbReference>
<organism evidence="3 4">
    <name type="scientific">Pseudodesulfovibrio alkaliphilus</name>
    <dbReference type="NCBI Taxonomy" id="2661613"/>
    <lineage>
        <taxon>Bacteria</taxon>
        <taxon>Pseudomonadati</taxon>
        <taxon>Thermodesulfobacteriota</taxon>
        <taxon>Desulfovibrionia</taxon>
        <taxon>Desulfovibrionales</taxon>
        <taxon>Desulfovibrionaceae</taxon>
    </lineage>
</organism>
<evidence type="ECO:0000313" key="4">
    <source>
        <dbReference type="Proteomes" id="UP000461162"/>
    </source>
</evidence>
<keyword evidence="4" id="KW-1185">Reference proteome</keyword>
<dbReference type="InterPro" id="IPR000045">
    <property type="entry name" value="Prepilin_IV_endopep_pep"/>
</dbReference>
<feature type="transmembrane region" description="Helical" evidence="1">
    <location>
        <begin position="108"/>
        <end position="126"/>
    </location>
</feature>
<reference evidence="3 4" key="1">
    <citation type="submission" date="2019-11" db="EMBL/GenBank/DDBJ databases">
        <title>Pseudodesulfovibrio alkaliphilus, sp. nov., an alkaliphilic sulfate-reducing bacteria from mud volcano of Taman peninsula, Russia.</title>
        <authorList>
            <person name="Frolova A."/>
            <person name="Merkel A.Y."/>
            <person name="Slobodkin A.I."/>
        </authorList>
    </citation>
    <scope>NUCLEOTIDE SEQUENCE [LARGE SCALE GENOMIC DNA]</scope>
    <source>
        <strain evidence="3 4">F-1</strain>
    </source>
</reference>
<dbReference type="Gene3D" id="1.20.120.1220">
    <property type="match status" value="1"/>
</dbReference>
<feature type="transmembrane region" description="Helical" evidence="1">
    <location>
        <begin position="32"/>
        <end position="53"/>
    </location>
</feature>